<dbReference type="EMBL" id="CAJNOQ010024645">
    <property type="protein sequence ID" value="CAF1529451.1"/>
    <property type="molecule type" value="Genomic_DNA"/>
</dbReference>
<gene>
    <name evidence="4" type="ORF">GPM918_LOCUS37965</name>
    <name evidence="5" type="ORF">SRO942_LOCUS38755</name>
</gene>
<keyword evidence="6" id="KW-1185">Reference proteome</keyword>
<dbReference type="OrthoDB" id="10035985at2759"/>
<evidence type="ECO:0008006" key="7">
    <source>
        <dbReference type="Google" id="ProtNLM"/>
    </source>
</evidence>
<evidence type="ECO:0000256" key="2">
    <source>
        <dbReference type="ARBA" id="ARBA00023043"/>
    </source>
</evidence>
<dbReference type="GO" id="GO:0031436">
    <property type="term" value="C:BRCA1-BARD1 complex"/>
    <property type="evidence" value="ECO:0007669"/>
    <property type="project" value="TreeGrafter"/>
</dbReference>
<proteinExistence type="predicted"/>
<sequence>MDDINKRIIELLNTTNLPTVDILDQSKETISQIGNDILDKLNTFVLTTLQLPNDKILLKLRKRTDNIFLTVENFAWIIWNRINHQQQINEYEVKFLKNVGILNKTMVDLDIDEHDIKCFCMIEYVIAPMIFKKEFINIFESIIKNIQHYEQNFSVINIICQWLDTISSIHYFLRMKNRHLRHQQDPFTKLITTIIISPIYRQSIEKNCQINIEINPIAQFYISSCSFYYAFISNLGNWTDIIEPLFYYIRKFIIFHSQSASEQWSSNIFNCIKSSITLITQYYENIYSKKSYVIIIPMIKKPNIYFDNTNEYVKSILNILNNKSIQNKLLFTWSNDETIAIDMIITYFLRLIISAEQIKYNILHFLRTNDTIDTIYSLILKDDLYIQLQTRLFTLFSFLVNDTILNQFDFTNKITVLYYTRIEKTLTRLLQTKDDIEEDNMQVYLADFVNILKNDLIQKEIIKLNKLDFFLNLEDRFYCIKKCEILWILSFHSSIKPCLKNIPFLSSSRHDIRLTGHQNDYYIDQAIWGILWNLGDHQGLTRIRQKYKNEHWHSGSMENCISIVDYDVIINYYESDREQVEKLTKNLRGYENKYTITHDWLYYIIGSLSTIYFDDKEIVSQLIHRITNHDNSLITEYKNQLPPSNDDNVTEDSLYGLYNDCKNNEIEKIKGYISEMTITQINKQQSNGSTPLHVSAYYGHYEIVKLLLSHGAWRSIRNKHNLTAYNEARTEEIRQLLLRNNDNYYFITDINNNNVLEWIIVYDKIKTQRTLFRQQFLGSTHVPLDYQRILETFQTCYLQKLPFEPKLRASLNLYFTMAAKDDDLRYVLSAYTSPTIFHKVLNRDLATYALHSFDSTLKKTQDYSFSNSIIDLIALLIQSNQLDSFYCQNNRTTYRGMLMTLDDLKKYNVGSQIMNVTFLSTSTNKQIAEIFAGEGAIDSLRQTPDHIPIHLSTLCIYHIKNTRTALQIADVSEVSAEEEILILPFSAYEIVSIRKCDEKKNNGIMMEIELEECDETI</sequence>
<protein>
    <recommendedName>
        <fullName evidence="7">NAD(P)(+)--arginine ADP-ribosyltransferase</fullName>
    </recommendedName>
</protein>
<evidence type="ECO:0000313" key="5">
    <source>
        <dbReference type="EMBL" id="CAF4388646.1"/>
    </source>
</evidence>
<evidence type="ECO:0000313" key="6">
    <source>
        <dbReference type="Proteomes" id="UP000663829"/>
    </source>
</evidence>
<comment type="caution">
    <text evidence="4">The sequence shown here is derived from an EMBL/GenBank/DDBJ whole genome shotgun (WGS) entry which is preliminary data.</text>
</comment>
<dbReference type="InterPro" id="IPR036770">
    <property type="entry name" value="Ankyrin_rpt-contain_sf"/>
</dbReference>
<dbReference type="SMART" id="SM00248">
    <property type="entry name" value="ANK"/>
    <property type="match status" value="1"/>
</dbReference>
<dbReference type="SUPFAM" id="SSF56399">
    <property type="entry name" value="ADP-ribosylation"/>
    <property type="match status" value="1"/>
</dbReference>
<dbReference type="GO" id="GO:0070531">
    <property type="term" value="C:BRCA1-A complex"/>
    <property type="evidence" value="ECO:0007669"/>
    <property type="project" value="TreeGrafter"/>
</dbReference>
<dbReference type="Gene3D" id="1.25.40.20">
    <property type="entry name" value="Ankyrin repeat-containing domain"/>
    <property type="match status" value="1"/>
</dbReference>
<name>A0A815VKG0_9BILA</name>
<dbReference type="PANTHER" id="PTHR24171:SF8">
    <property type="entry name" value="BRCA1-ASSOCIATED RING DOMAIN PROTEIN 1"/>
    <property type="match status" value="1"/>
</dbReference>
<accession>A0A815VKG0</accession>
<organism evidence="4 6">
    <name type="scientific">Didymodactylos carnosus</name>
    <dbReference type="NCBI Taxonomy" id="1234261"/>
    <lineage>
        <taxon>Eukaryota</taxon>
        <taxon>Metazoa</taxon>
        <taxon>Spiralia</taxon>
        <taxon>Gnathifera</taxon>
        <taxon>Rotifera</taxon>
        <taxon>Eurotatoria</taxon>
        <taxon>Bdelloidea</taxon>
        <taxon>Philodinida</taxon>
        <taxon>Philodinidae</taxon>
        <taxon>Didymodactylos</taxon>
    </lineage>
</organism>
<dbReference type="SUPFAM" id="SSF48403">
    <property type="entry name" value="Ankyrin repeat"/>
    <property type="match status" value="1"/>
</dbReference>
<evidence type="ECO:0000313" key="4">
    <source>
        <dbReference type="EMBL" id="CAF1529451.1"/>
    </source>
</evidence>
<feature type="repeat" description="ANK" evidence="3">
    <location>
        <begin position="687"/>
        <end position="719"/>
    </location>
</feature>
<dbReference type="EMBL" id="CAJOBC010090221">
    <property type="protein sequence ID" value="CAF4388646.1"/>
    <property type="molecule type" value="Genomic_DNA"/>
</dbReference>
<dbReference type="Proteomes" id="UP000681722">
    <property type="component" value="Unassembled WGS sequence"/>
</dbReference>
<dbReference type="Gene3D" id="3.90.176.10">
    <property type="entry name" value="Toxin ADP-ribosyltransferase, Chain A, domain 1"/>
    <property type="match status" value="1"/>
</dbReference>
<dbReference type="InterPro" id="IPR002110">
    <property type="entry name" value="Ankyrin_rpt"/>
</dbReference>
<keyword evidence="2 3" id="KW-0040">ANK repeat</keyword>
<dbReference type="AlphaFoldDB" id="A0A815VKG0"/>
<dbReference type="Proteomes" id="UP000663829">
    <property type="component" value="Unassembled WGS sequence"/>
</dbReference>
<dbReference type="GO" id="GO:0085020">
    <property type="term" value="P:protein K6-linked ubiquitination"/>
    <property type="evidence" value="ECO:0007669"/>
    <property type="project" value="TreeGrafter"/>
</dbReference>
<keyword evidence="1" id="KW-0677">Repeat</keyword>
<evidence type="ECO:0000256" key="1">
    <source>
        <dbReference type="ARBA" id="ARBA00022737"/>
    </source>
</evidence>
<dbReference type="PROSITE" id="PS50088">
    <property type="entry name" value="ANK_REPEAT"/>
    <property type="match status" value="1"/>
</dbReference>
<evidence type="ECO:0000256" key="3">
    <source>
        <dbReference type="PROSITE-ProRule" id="PRU00023"/>
    </source>
</evidence>
<dbReference type="PANTHER" id="PTHR24171">
    <property type="entry name" value="ANKYRIN REPEAT DOMAIN-CONTAINING PROTEIN 39-RELATED"/>
    <property type="match status" value="1"/>
</dbReference>
<dbReference type="PROSITE" id="PS50297">
    <property type="entry name" value="ANK_REP_REGION"/>
    <property type="match status" value="1"/>
</dbReference>
<reference evidence="4" key="1">
    <citation type="submission" date="2021-02" db="EMBL/GenBank/DDBJ databases">
        <authorList>
            <person name="Nowell W R."/>
        </authorList>
    </citation>
    <scope>NUCLEOTIDE SEQUENCE</scope>
</reference>
<dbReference type="Pfam" id="PF00023">
    <property type="entry name" value="Ank"/>
    <property type="match status" value="1"/>
</dbReference>
<dbReference type="GO" id="GO:0004842">
    <property type="term" value="F:ubiquitin-protein transferase activity"/>
    <property type="evidence" value="ECO:0007669"/>
    <property type="project" value="TreeGrafter"/>
</dbReference>